<keyword evidence="5 8" id="KW-0472">Membrane</keyword>
<feature type="transmembrane region" description="Helical" evidence="8">
    <location>
        <begin position="1596"/>
        <end position="1614"/>
    </location>
</feature>
<dbReference type="Gene3D" id="1.20.1640.10">
    <property type="entry name" value="Multidrug efflux transporter AcrB transmembrane domain"/>
    <property type="match status" value="2"/>
</dbReference>
<feature type="transmembrane region" description="Helical" evidence="8">
    <location>
        <begin position="424"/>
        <end position="457"/>
    </location>
</feature>
<name>A0A812NG21_9DINO</name>
<keyword evidence="4 8" id="KW-1133">Transmembrane helix</keyword>
<feature type="transmembrane region" description="Helical" evidence="8">
    <location>
        <begin position="519"/>
        <end position="538"/>
    </location>
</feature>
<keyword evidence="6" id="KW-0325">Glycoprotein</keyword>
<dbReference type="GO" id="GO:0030659">
    <property type="term" value="C:cytoplasmic vesicle membrane"/>
    <property type="evidence" value="ECO:0007669"/>
    <property type="project" value="TreeGrafter"/>
</dbReference>
<dbReference type="InterPro" id="IPR051697">
    <property type="entry name" value="Patched_domain-protein"/>
</dbReference>
<evidence type="ECO:0000313" key="10">
    <source>
        <dbReference type="EMBL" id="CAE7304024.1"/>
    </source>
</evidence>
<evidence type="ECO:0000256" key="8">
    <source>
        <dbReference type="SAM" id="Phobius"/>
    </source>
</evidence>
<evidence type="ECO:0000313" key="11">
    <source>
        <dbReference type="Proteomes" id="UP000604046"/>
    </source>
</evidence>
<feature type="transmembrane region" description="Helical" evidence="8">
    <location>
        <begin position="390"/>
        <end position="412"/>
    </location>
</feature>
<gene>
    <name evidence="10" type="primary">Ptchd3</name>
    <name evidence="10" type="ORF">SNAT2548_LOCUS15988</name>
</gene>
<feature type="region of interest" description="Disordered" evidence="7">
    <location>
        <begin position="1288"/>
        <end position="1314"/>
    </location>
</feature>
<accession>A0A812NG21</accession>
<proteinExistence type="inferred from homology"/>
<protein>
    <submittedName>
        <fullName evidence="10">Ptchd3 protein</fullName>
    </submittedName>
</protein>
<evidence type="ECO:0000259" key="9">
    <source>
        <dbReference type="PROSITE" id="PS50156"/>
    </source>
</evidence>
<dbReference type="Pfam" id="PF02460">
    <property type="entry name" value="Patched"/>
    <property type="match status" value="1"/>
</dbReference>
<dbReference type="Proteomes" id="UP000604046">
    <property type="component" value="Unassembled WGS sequence"/>
</dbReference>
<keyword evidence="11" id="KW-1185">Reference proteome</keyword>
<dbReference type="GO" id="GO:0006897">
    <property type="term" value="P:endocytosis"/>
    <property type="evidence" value="ECO:0007669"/>
    <property type="project" value="TreeGrafter"/>
</dbReference>
<feature type="region of interest" description="Disordered" evidence="7">
    <location>
        <begin position="1761"/>
        <end position="1792"/>
    </location>
</feature>
<feature type="compositionally biased region" description="Basic and acidic residues" evidence="7">
    <location>
        <begin position="1782"/>
        <end position="1792"/>
    </location>
</feature>
<dbReference type="SUPFAM" id="SSF82866">
    <property type="entry name" value="Multidrug efflux transporter AcrB transmembrane domain"/>
    <property type="match status" value="2"/>
</dbReference>
<feature type="transmembrane region" description="Helical" evidence="8">
    <location>
        <begin position="463"/>
        <end position="486"/>
    </location>
</feature>
<dbReference type="PANTHER" id="PTHR10796">
    <property type="entry name" value="PATCHED-RELATED"/>
    <property type="match status" value="1"/>
</dbReference>
<evidence type="ECO:0000256" key="3">
    <source>
        <dbReference type="ARBA" id="ARBA00022692"/>
    </source>
</evidence>
<dbReference type="InterPro" id="IPR000731">
    <property type="entry name" value="SSD"/>
</dbReference>
<dbReference type="PROSITE" id="PS50156">
    <property type="entry name" value="SSD"/>
    <property type="match status" value="1"/>
</dbReference>
<comment type="caution">
    <text evidence="10">The sequence shown here is derived from an EMBL/GenBank/DDBJ whole genome shotgun (WGS) entry which is preliminary data.</text>
</comment>
<evidence type="ECO:0000256" key="7">
    <source>
        <dbReference type="SAM" id="MobiDB-lite"/>
    </source>
</evidence>
<dbReference type="PANTHER" id="PTHR10796:SF92">
    <property type="entry name" value="PATCHED-RELATED, ISOFORM A"/>
    <property type="match status" value="1"/>
</dbReference>
<dbReference type="InterPro" id="IPR003392">
    <property type="entry name" value="PTHD_SSD"/>
</dbReference>
<keyword evidence="3 8" id="KW-0812">Transmembrane</keyword>
<comment type="similarity">
    <text evidence="2">Belongs to the patched family.</text>
</comment>
<organism evidence="10 11">
    <name type="scientific">Symbiodinium natans</name>
    <dbReference type="NCBI Taxonomy" id="878477"/>
    <lineage>
        <taxon>Eukaryota</taxon>
        <taxon>Sar</taxon>
        <taxon>Alveolata</taxon>
        <taxon>Dinophyceae</taxon>
        <taxon>Suessiales</taxon>
        <taxon>Symbiodiniaceae</taxon>
        <taxon>Symbiodinium</taxon>
    </lineage>
</organism>
<feature type="transmembrane region" description="Helical" evidence="8">
    <location>
        <begin position="354"/>
        <end position="378"/>
    </location>
</feature>
<comment type="subcellular location">
    <subcellularLocation>
        <location evidence="1">Membrane</location>
        <topology evidence="1">Multi-pass membrane protein</topology>
    </subcellularLocation>
</comment>
<evidence type="ECO:0000256" key="5">
    <source>
        <dbReference type="ARBA" id="ARBA00023136"/>
    </source>
</evidence>
<evidence type="ECO:0000256" key="1">
    <source>
        <dbReference type="ARBA" id="ARBA00004141"/>
    </source>
</evidence>
<evidence type="ECO:0000256" key="4">
    <source>
        <dbReference type="ARBA" id="ARBA00022989"/>
    </source>
</evidence>
<feature type="transmembrane region" description="Helical" evidence="8">
    <location>
        <begin position="1728"/>
        <end position="1752"/>
    </location>
</feature>
<feature type="transmembrane region" description="Helical" evidence="8">
    <location>
        <begin position="1621"/>
        <end position="1644"/>
    </location>
</feature>
<dbReference type="EMBL" id="CAJNDS010002069">
    <property type="protein sequence ID" value="CAE7304024.1"/>
    <property type="molecule type" value="Genomic_DNA"/>
</dbReference>
<dbReference type="GO" id="GO:0005886">
    <property type="term" value="C:plasma membrane"/>
    <property type="evidence" value="ECO:0007669"/>
    <property type="project" value="TreeGrafter"/>
</dbReference>
<dbReference type="GO" id="GO:0018996">
    <property type="term" value="P:molting cycle, collagen and cuticulin-based cuticle"/>
    <property type="evidence" value="ECO:0007669"/>
    <property type="project" value="TreeGrafter"/>
</dbReference>
<sequence>MEGAAADLPDLEETARAHGVEFESEQAAEQAVVDVKEGDEEAEADKARWEAMFQHADPGASHGPFHACLDFCDHLSEKIRNEIETTFAHMGLLLADHALKFCFAGIAFALLCMTGLPFVKFERDVNEMTLEQNSQTSKDYFEGEDIFKTSLPELDRRLAVLYSVPEGKNLLDSPYYEQALAIHHEILTNVTSKVHDEAYPKHCNRFFDNPNESCIVFCPLDLHYQVQLHRGGRGFRNSTYAMMGARARVEQNLDPVDDHGHFEYTDSFMCRYESLSDDWKVGGVLWVGEHRKTSSSDVRVSAHSAAFGYEEALRGTFMEAPLFLIGGVLVWLFCGFAMYFINFENHSWCNATNWFTATMCIASAVLAVMAAVGLAGFLTVQGLRLTASSLYVSFLILGIAVDDMMILAGLFFEAPKDHSLAERLAASFGSAAASITLTSVTTLAGFLAGSAVDMIWISSFTQVGALAVLADYVIQLTFFAGAFAAFQRGFGKLDRSTKDRGHAHSALEKYARWSAHSGACKAITLFLFIVLLFVSLYGTQSLEASFHLKVQMPDDSHYHVFMQDGVEYMGEFGQNMVYLMMEHQVLPGPDVLRATAEYAQRIRELNGQKPYLAASTDWTVAMQLWMAIQPLPERLRVRTNATAFGAAIEEALDGTLRNQYGGLAKQFQDVGVAYASSGLAVQAALAEIAGMAQDLHLGPHQSLASARPTLHAVQVALNTTRHAYGNFTQDLGLTLQTLLGDALAHIDAAADAYDAGPANFSAAEAFLQQAAATFASPTPVATLNCTAIDHLEEVATQLLQSIYAFNSSLQVRTQRTVAALRLAATSFHNALSSDDRLLAKYSLQFGQREFLRRLGDLMAYMADPYVEVVLAQWWNTTLFPMELVGIHARNTAKTLKAMQRTAETLASQPLAPLAAACTEMRIALGASPDASVNSAATRAFGHQVASAAAYAGDESNLAHLEQHYESGAFRDPGADDECSPQDVVIESLRRGMAYGVAHYRSSVVWNAFSNYSMAEAKRWLTNVIGRSVDMNTPQAASATRRFMGRQWLSLAGEREQVTRERAAARKADQARRAVAAARRMRLAREAAAEVWEDVDNYEESFGTEMETVVYNDDLKTGLLKAHEVRRPGFPRSVDANQSWQLFQSFLSKDFQTMLLDDLEEADPREQGSVMLNRQLAAQMRRIQRASSRTRSFGDRMWSWSAAAWETKESFLSAFTLNDMLQERQAARDARYGDRSENYFDSIHAYGMADGSLPGEFLAADVERVKSTRQLSLEAGVSQEAWQGMEDQANNANESQQEGQEPKGTTPSTDQETPSGATSLLQLLEAFVSGKRSTPAPDDMKIQIAELHNDDLRWSAAQREELEDLRDASRLSQMEDGLIYAYFAQAGAWLQALGLDNLTSLSPLYPELYLSFLGQARRHLDEMEQDMRYKSGTLTDMDFDVLAMDLERAASNLTQSIVTLLFNKSSVDTFDTAKVFMDGAVVNQAMAAYVKPDIVLDEDAGRDRQGLTRVYWTRVQIPFRAKATWTEAGFEEDYKESLEARRLAHEWASVVKDMQERHTNYWKDVSMGDPWEVRKTLVSGYIFRLLDSKQNLLNNTMASLIYVNILVAVFCFIFLGPRLGVLLAPCIALMTVVTFGLYGLCGFKINPILSLALLISSGTTVDFVLHFVVAAAACTPANPKIHVSGSQRYIVAMKSAGVGIFASYVTTLAGIMPMAFARLSSIRSLFMSYVISLNVGAFFGLVFIPLVSIYVYGVDFAPRGAKKAQKAQSFEVRGSGTRPVQNKAEEPKGSAEY</sequence>
<feature type="transmembrane region" description="Helical" evidence="8">
    <location>
        <begin position="1650"/>
        <end position="1674"/>
    </location>
</feature>
<evidence type="ECO:0000256" key="2">
    <source>
        <dbReference type="ARBA" id="ARBA00005585"/>
    </source>
</evidence>
<evidence type="ECO:0000256" key="6">
    <source>
        <dbReference type="ARBA" id="ARBA00023180"/>
    </source>
</evidence>
<feature type="transmembrane region" description="Helical" evidence="8">
    <location>
        <begin position="322"/>
        <end position="342"/>
    </location>
</feature>
<feature type="domain" description="SSD" evidence="9">
    <location>
        <begin position="361"/>
        <end position="485"/>
    </location>
</feature>
<feature type="transmembrane region" description="Helical" evidence="8">
    <location>
        <begin position="1695"/>
        <end position="1716"/>
    </location>
</feature>
<reference evidence="10" key="1">
    <citation type="submission" date="2021-02" db="EMBL/GenBank/DDBJ databases">
        <authorList>
            <person name="Dougan E. K."/>
            <person name="Rhodes N."/>
            <person name="Thang M."/>
            <person name="Chan C."/>
        </authorList>
    </citation>
    <scope>NUCLEOTIDE SEQUENCE</scope>
</reference>